<accession>A0A0B7B2N9</accession>
<organism evidence="2">
    <name type="scientific">Arion vulgaris</name>
    <dbReference type="NCBI Taxonomy" id="1028688"/>
    <lineage>
        <taxon>Eukaryota</taxon>
        <taxon>Metazoa</taxon>
        <taxon>Spiralia</taxon>
        <taxon>Lophotrochozoa</taxon>
        <taxon>Mollusca</taxon>
        <taxon>Gastropoda</taxon>
        <taxon>Heterobranchia</taxon>
        <taxon>Euthyneura</taxon>
        <taxon>Panpulmonata</taxon>
        <taxon>Eupulmonata</taxon>
        <taxon>Stylommatophora</taxon>
        <taxon>Helicina</taxon>
        <taxon>Arionoidea</taxon>
        <taxon>Arionidae</taxon>
        <taxon>Arion</taxon>
    </lineage>
</organism>
<feature type="non-terminal residue" evidence="2">
    <location>
        <position position="133"/>
    </location>
</feature>
<proteinExistence type="predicted"/>
<feature type="compositionally biased region" description="Basic and acidic residues" evidence="1">
    <location>
        <begin position="16"/>
        <end position="29"/>
    </location>
</feature>
<sequence>QTYYGHEKPQPAVIDVSKRTSERNKDQQKKPQPAVNHASKITSERWKDGQEKKLLSTSNLSTLEPDHRESYLQNTTVGSEFYDIVHRLEHLSETEKANTVVKVRKMKEKEKQIFMKRLTQREFKISVLKSAME</sequence>
<evidence type="ECO:0000313" key="2">
    <source>
        <dbReference type="EMBL" id="CEK86541.1"/>
    </source>
</evidence>
<feature type="non-terminal residue" evidence="2">
    <location>
        <position position="1"/>
    </location>
</feature>
<feature type="compositionally biased region" description="Basic and acidic residues" evidence="1">
    <location>
        <begin position="42"/>
        <end position="52"/>
    </location>
</feature>
<dbReference type="EMBL" id="HACG01039676">
    <property type="protein sequence ID" value="CEK86541.1"/>
    <property type="molecule type" value="Transcribed_RNA"/>
</dbReference>
<evidence type="ECO:0000256" key="1">
    <source>
        <dbReference type="SAM" id="MobiDB-lite"/>
    </source>
</evidence>
<reference evidence="2" key="1">
    <citation type="submission" date="2014-12" db="EMBL/GenBank/DDBJ databases">
        <title>Insight into the proteome of Arion vulgaris.</title>
        <authorList>
            <person name="Aradska J."/>
            <person name="Bulat T."/>
            <person name="Smidak R."/>
            <person name="Sarate P."/>
            <person name="Gangsoo J."/>
            <person name="Sialana F."/>
            <person name="Bilban M."/>
            <person name="Lubec G."/>
        </authorList>
    </citation>
    <scope>NUCLEOTIDE SEQUENCE</scope>
    <source>
        <tissue evidence="2">Skin</tissue>
    </source>
</reference>
<feature type="region of interest" description="Disordered" evidence="1">
    <location>
        <begin position="1"/>
        <end position="52"/>
    </location>
</feature>
<dbReference type="AlphaFoldDB" id="A0A0B7B2N9"/>
<name>A0A0B7B2N9_9EUPU</name>
<protein>
    <submittedName>
        <fullName evidence="2">Uncharacterized protein</fullName>
    </submittedName>
</protein>
<gene>
    <name evidence="2" type="primary">ORF154349</name>
</gene>